<dbReference type="PANTHER" id="PTHR43630">
    <property type="entry name" value="POLY-BETA-1,6-N-ACETYL-D-GLUCOSAMINE SYNTHASE"/>
    <property type="match status" value="1"/>
</dbReference>
<evidence type="ECO:0000259" key="1">
    <source>
        <dbReference type="Pfam" id="PF00535"/>
    </source>
</evidence>
<dbReference type="EMBL" id="MHCL01000007">
    <property type="protein sequence ID" value="OGY21997.1"/>
    <property type="molecule type" value="Genomic_DNA"/>
</dbReference>
<feature type="domain" description="Glycosyltransferase 2-like" evidence="1">
    <location>
        <begin position="12"/>
        <end position="132"/>
    </location>
</feature>
<evidence type="ECO:0000313" key="2">
    <source>
        <dbReference type="EMBL" id="OGY21997.1"/>
    </source>
</evidence>
<organism evidence="2 3">
    <name type="scientific">Candidatus Chisholmbacteria bacterium RIFCSPLOWO2_01_FULL_49_14</name>
    <dbReference type="NCBI Taxonomy" id="1797593"/>
    <lineage>
        <taxon>Bacteria</taxon>
        <taxon>Candidatus Chisholmiibacteriota</taxon>
    </lineage>
</organism>
<reference evidence="2 3" key="1">
    <citation type="journal article" date="2016" name="Nat. Commun.">
        <title>Thousands of microbial genomes shed light on interconnected biogeochemical processes in an aquifer system.</title>
        <authorList>
            <person name="Anantharaman K."/>
            <person name="Brown C.T."/>
            <person name="Hug L.A."/>
            <person name="Sharon I."/>
            <person name="Castelle C.J."/>
            <person name="Probst A.J."/>
            <person name="Thomas B.C."/>
            <person name="Singh A."/>
            <person name="Wilkins M.J."/>
            <person name="Karaoz U."/>
            <person name="Brodie E.L."/>
            <person name="Williams K.H."/>
            <person name="Hubbard S.S."/>
            <person name="Banfield J.F."/>
        </authorList>
    </citation>
    <scope>NUCLEOTIDE SEQUENCE [LARGE SCALE GENOMIC DNA]</scope>
</reference>
<dbReference type="SUPFAM" id="SSF53448">
    <property type="entry name" value="Nucleotide-diphospho-sugar transferases"/>
    <property type="match status" value="1"/>
</dbReference>
<comment type="caution">
    <text evidence="2">The sequence shown here is derived from an EMBL/GenBank/DDBJ whole genome shotgun (WGS) entry which is preliminary data.</text>
</comment>
<gene>
    <name evidence="2" type="ORF">A3A65_03060</name>
</gene>
<dbReference type="AlphaFoldDB" id="A0A1G1W3N1"/>
<dbReference type="InterPro" id="IPR001173">
    <property type="entry name" value="Glyco_trans_2-like"/>
</dbReference>
<proteinExistence type="predicted"/>
<dbReference type="InterPro" id="IPR029044">
    <property type="entry name" value="Nucleotide-diphossugar_trans"/>
</dbReference>
<protein>
    <recommendedName>
        <fullName evidence="1">Glycosyltransferase 2-like domain-containing protein</fullName>
    </recommendedName>
</protein>
<dbReference type="Pfam" id="PF00535">
    <property type="entry name" value="Glycos_transf_2"/>
    <property type="match status" value="1"/>
</dbReference>
<dbReference type="Gene3D" id="3.90.550.10">
    <property type="entry name" value="Spore Coat Polysaccharide Biosynthesis Protein SpsA, Chain A"/>
    <property type="match status" value="1"/>
</dbReference>
<name>A0A1G1W3N1_9BACT</name>
<accession>A0A1G1W3N1</accession>
<dbReference type="CDD" id="cd00761">
    <property type="entry name" value="Glyco_tranf_GTA_type"/>
    <property type="match status" value="1"/>
</dbReference>
<dbReference type="PANTHER" id="PTHR43630:SF2">
    <property type="entry name" value="GLYCOSYLTRANSFERASE"/>
    <property type="match status" value="1"/>
</dbReference>
<sequence length="268" mass="30805">MKEPGITAQMLVKNEEYWIWYSVRSILPFANKVMIFDTGSTDETSKIIGSIHSAKLTVDEKGDATRQGLVQLRNEMKQRTTTDWILLVDGDEVWPRESLKKLGDALKGAPRKTWGIVVRTRNCVGDVWHYQPEAAGRYELLGRKGHLSIRAYRNLPGFKWQGEYPNEAFCDTDGKPINGQDEHLRFIDTAYWHLTHLHRSTRTDHVIDRRSKKKLEIGIKAKPNELPEVFFSKHPSNVHSPFKASSFIEKVGAAIATPLRRVKRRMLE</sequence>
<dbReference type="STRING" id="1797593.A3A65_03060"/>
<evidence type="ECO:0000313" key="3">
    <source>
        <dbReference type="Proteomes" id="UP000176723"/>
    </source>
</evidence>
<dbReference type="Proteomes" id="UP000176723">
    <property type="component" value="Unassembled WGS sequence"/>
</dbReference>